<dbReference type="EMBL" id="CH473975">
    <property type="protein sequence ID" value="EDL95259.1"/>
    <property type="molecule type" value="Genomic_DNA"/>
</dbReference>
<dbReference type="Proteomes" id="UP000234681">
    <property type="component" value="Chromosome 8"/>
</dbReference>
<dbReference type="AlphaFoldDB" id="A6J3T6"/>
<evidence type="ECO:0000313" key="1">
    <source>
        <dbReference type="EMBL" id="EDL95259.1"/>
    </source>
</evidence>
<sequence length="77" mass="9119">MWKKKEYYLLMYLLSLPSPCPPFSDICWWCVPFQQNWGQNWKLGNADFSKSIAKKSGLAHGHKETTKQNWLLYFGTM</sequence>
<proteinExistence type="predicted"/>
<evidence type="ECO:0000313" key="2">
    <source>
        <dbReference type="Proteomes" id="UP000234681"/>
    </source>
</evidence>
<gene>
    <name evidence="1" type="ORF">rCG_58321</name>
</gene>
<protein>
    <submittedName>
        <fullName evidence="1">RCG58321</fullName>
    </submittedName>
</protein>
<reference evidence="2" key="1">
    <citation type="submission" date="2005-09" db="EMBL/GenBank/DDBJ databases">
        <authorList>
            <person name="Mural R.J."/>
            <person name="Li P.W."/>
            <person name="Adams M.D."/>
            <person name="Amanatides P.G."/>
            <person name="Baden-Tillson H."/>
            <person name="Barnstead M."/>
            <person name="Chin S.H."/>
            <person name="Dew I."/>
            <person name="Evans C.A."/>
            <person name="Ferriera S."/>
            <person name="Flanigan M."/>
            <person name="Fosler C."/>
            <person name="Glodek A."/>
            <person name="Gu Z."/>
            <person name="Holt R.A."/>
            <person name="Jennings D."/>
            <person name="Kraft C.L."/>
            <person name="Lu F."/>
            <person name="Nguyen T."/>
            <person name="Nusskern D.R."/>
            <person name="Pfannkoch C.M."/>
            <person name="Sitter C."/>
            <person name="Sutton G.G."/>
            <person name="Venter J.C."/>
            <person name="Wang Z."/>
            <person name="Woodage T."/>
            <person name="Zheng X.H."/>
            <person name="Zhong F."/>
        </authorList>
    </citation>
    <scope>NUCLEOTIDE SEQUENCE [LARGE SCALE GENOMIC DNA]</scope>
    <source>
        <strain>BN</strain>
        <strain evidence="2">Sprague-Dawley</strain>
    </source>
</reference>
<accession>A6J3T6</accession>
<name>A6J3T6_RAT</name>
<organism evidence="1 2">
    <name type="scientific">Rattus norvegicus</name>
    <name type="common">Rat</name>
    <dbReference type="NCBI Taxonomy" id="10116"/>
    <lineage>
        <taxon>Eukaryota</taxon>
        <taxon>Metazoa</taxon>
        <taxon>Chordata</taxon>
        <taxon>Craniata</taxon>
        <taxon>Vertebrata</taxon>
        <taxon>Euteleostomi</taxon>
        <taxon>Mammalia</taxon>
        <taxon>Eutheria</taxon>
        <taxon>Euarchontoglires</taxon>
        <taxon>Glires</taxon>
        <taxon>Rodentia</taxon>
        <taxon>Myomorpha</taxon>
        <taxon>Muroidea</taxon>
        <taxon>Muridae</taxon>
        <taxon>Murinae</taxon>
        <taxon>Rattus</taxon>
    </lineage>
</organism>